<accession>A0A1I2M020</accession>
<dbReference type="PROSITE" id="PS50943">
    <property type="entry name" value="HTH_CROC1"/>
    <property type="match status" value="1"/>
</dbReference>
<dbReference type="SMART" id="SM00530">
    <property type="entry name" value="HTH_XRE"/>
    <property type="match status" value="1"/>
</dbReference>
<protein>
    <submittedName>
        <fullName evidence="3">Helix-turn-helix</fullName>
    </submittedName>
</protein>
<gene>
    <name evidence="3" type="ORF">SAMN05216353_11058</name>
</gene>
<dbReference type="RefSeq" id="WP_089751530.1">
    <property type="nucleotide sequence ID" value="NZ_FOOG01000010.1"/>
</dbReference>
<dbReference type="Gene3D" id="1.10.260.40">
    <property type="entry name" value="lambda repressor-like DNA-binding domains"/>
    <property type="match status" value="1"/>
</dbReference>
<dbReference type="PROSITE" id="PS50005">
    <property type="entry name" value="TPR"/>
    <property type="match status" value="1"/>
</dbReference>
<feature type="repeat" description="TPR" evidence="1">
    <location>
        <begin position="264"/>
        <end position="297"/>
    </location>
</feature>
<dbReference type="EMBL" id="FOOG01000010">
    <property type="protein sequence ID" value="SFF82641.1"/>
    <property type="molecule type" value="Genomic_DNA"/>
</dbReference>
<organism evidence="3 4">
    <name type="scientific">Halobacillus alkaliphilus</name>
    <dbReference type="NCBI Taxonomy" id="396056"/>
    <lineage>
        <taxon>Bacteria</taxon>
        <taxon>Bacillati</taxon>
        <taxon>Bacillota</taxon>
        <taxon>Bacilli</taxon>
        <taxon>Bacillales</taxon>
        <taxon>Bacillaceae</taxon>
        <taxon>Halobacillus</taxon>
    </lineage>
</organism>
<evidence type="ECO:0000313" key="4">
    <source>
        <dbReference type="Proteomes" id="UP000198897"/>
    </source>
</evidence>
<evidence type="ECO:0000313" key="3">
    <source>
        <dbReference type="EMBL" id="SFF82641.1"/>
    </source>
</evidence>
<keyword evidence="4" id="KW-1185">Reference proteome</keyword>
<dbReference type="InterPro" id="IPR001387">
    <property type="entry name" value="Cro/C1-type_HTH"/>
</dbReference>
<evidence type="ECO:0000259" key="2">
    <source>
        <dbReference type="PROSITE" id="PS50943"/>
    </source>
</evidence>
<evidence type="ECO:0000256" key="1">
    <source>
        <dbReference type="PROSITE-ProRule" id="PRU00339"/>
    </source>
</evidence>
<dbReference type="Proteomes" id="UP000198897">
    <property type="component" value="Unassembled WGS sequence"/>
</dbReference>
<dbReference type="InterPro" id="IPR010982">
    <property type="entry name" value="Lambda_DNA-bd_dom_sf"/>
</dbReference>
<dbReference type="SUPFAM" id="SSF47413">
    <property type="entry name" value="lambda repressor-like DNA-binding domains"/>
    <property type="match status" value="1"/>
</dbReference>
<name>A0A1I2M020_9BACI</name>
<feature type="domain" description="HTH cro/C1-type" evidence="2">
    <location>
        <begin position="6"/>
        <end position="59"/>
    </location>
</feature>
<reference evidence="4" key="1">
    <citation type="submission" date="2016-10" db="EMBL/GenBank/DDBJ databases">
        <authorList>
            <person name="Varghese N."/>
            <person name="Submissions S."/>
        </authorList>
    </citation>
    <scope>NUCLEOTIDE SEQUENCE [LARGE SCALE GENOMIC DNA]</scope>
    <source>
        <strain evidence="4">FP5</strain>
    </source>
</reference>
<dbReference type="GO" id="GO:0003677">
    <property type="term" value="F:DNA binding"/>
    <property type="evidence" value="ECO:0007669"/>
    <property type="project" value="InterPro"/>
</dbReference>
<dbReference type="CDD" id="cd00093">
    <property type="entry name" value="HTH_XRE"/>
    <property type="match status" value="1"/>
</dbReference>
<dbReference type="InterPro" id="IPR011990">
    <property type="entry name" value="TPR-like_helical_dom_sf"/>
</dbReference>
<dbReference type="SUPFAM" id="SSF48452">
    <property type="entry name" value="TPR-like"/>
    <property type="match status" value="1"/>
</dbReference>
<dbReference type="AlphaFoldDB" id="A0A1I2M020"/>
<dbReference type="OrthoDB" id="252257at2"/>
<keyword evidence="1" id="KW-0802">TPR repeat</keyword>
<dbReference type="Gene3D" id="1.25.40.10">
    <property type="entry name" value="Tetratricopeptide repeat domain"/>
    <property type="match status" value="1"/>
</dbReference>
<sequence>MKGSLIKQHRKFNNMTLEDLATGICSVSYLSKIEHNTINASEEIYRLLGERLNIKLNDINQDFDEKIYQDLLEWHEAAQLRDLSLMDDLKRKCELALEDNHNVELVHLYKIFQARHILTKEDQLLSKSLLKELADIFPDSTLEFQFFYHKTLGINHLMRDEVKEGLHHFLQANKRMEKLPISEFENFFHLSLAYLKTRSSIESIYYGEKAIEGYKNNLNYSRLVDTFMIVALNYRYLNIHSVAEEYFLKLLKFAKYHLPQLEKRRIFHNLGYIYVNQEKYQEALHYLQKAQDIETSEKYFEISTLYLLASTNYYCNDMNATWDYIRLGEQEAIDSHSIFFKHKFSVLRHTINNTTHNDEFIDQLENEIIPSMRELNEYEDYKTYLEMLGNIFYQKRLYKKSAMCFKEANNFRFTQKKDLL</sequence>
<dbReference type="Pfam" id="PF01381">
    <property type="entry name" value="HTH_3"/>
    <property type="match status" value="1"/>
</dbReference>
<proteinExistence type="predicted"/>
<dbReference type="InterPro" id="IPR019734">
    <property type="entry name" value="TPR_rpt"/>
</dbReference>